<evidence type="ECO:0000256" key="2">
    <source>
        <dbReference type="SAM" id="SignalP"/>
    </source>
</evidence>
<keyword evidence="2" id="KW-0732">Signal</keyword>
<gene>
    <name evidence="3" type="ORF">DdX_20694</name>
</gene>
<evidence type="ECO:0000256" key="1">
    <source>
        <dbReference type="SAM" id="MobiDB-lite"/>
    </source>
</evidence>
<sequence>MAQTFVTVTLFLLSLEAVLSASNYYVAFYDEDTSWIALSHSTQRPDDVLPDKDYRKDHTIWMYTPEDPYQKWVNITGRDQVREKEIVDLILNHKMYCGSGNYIKGFAPPTPLVANMLPDKRYHKYCKKSRKKSKLKKKNVKTQQTNPNWPRPDPRYAQYQNARQASQSIILCS</sequence>
<dbReference type="AlphaFoldDB" id="A0AAD4MG68"/>
<evidence type="ECO:0000313" key="4">
    <source>
        <dbReference type="Proteomes" id="UP001201812"/>
    </source>
</evidence>
<organism evidence="3 4">
    <name type="scientific">Ditylenchus destructor</name>
    <dbReference type="NCBI Taxonomy" id="166010"/>
    <lineage>
        <taxon>Eukaryota</taxon>
        <taxon>Metazoa</taxon>
        <taxon>Ecdysozoa</taxon>
        <taxon>Nematoda</taxon>
        <taxon>Chromadorea</taxon>
        <taxon>Rhabditida</taxon>
        <taxon>Tylenchina</taxon>
        <taxon>Tylenchomorpha</taxon>
        <taxon>Sphaerularioidea</taxon>
        <taxon>Anguinidae</taxon>
        <taxon>Anguininae</taxon>
        <taxon>Ditylenchus</taxon>
    </lineage>
</organism>
<keyword evidence="4" id="KW-1185">Reference proteome</keyword>
<feature type="chain" id="PRO_5041995143" description="Secreted protein" evidence="2">
    <location>
        <begin position="21"/>
        <end position="173"/>
    </location>
</feature>
<feature type="signal peptide" evidence="2">
    <location>
        <begin position="1"/>
        <end position="20"/>
    </location>
</feature>
<proteinExistence type="predicted"/>
<accession>A0AAD4MG68</accession>
<name>A0AAD4MG68_9BILA</name>
<protein>
    <recommendedName>
        <fullName evidence="5">Secreted protein</fullName>
    </recommendedName>
</protein>
<reference evidence="3" key="1">
    <citation type="submission" date="2022-01" db="EMBL/GenBank/DDBJ databases">
        <title>Genome Sequence Resource for Two Populations of Ditylenchus destructor, the Migratory Endoparasitic Phytonematode.</title>
        <authorList>
            <person name="Zhang H."/>
            <person name="Lin R."/>
            <person name="Xie B."/>
        </authorList>
    </citation>
    <scope>NUCLEOTIDE SEQUENCE</scope>
    <source>
        <strain evidence="3">BazhouSP</strain>
    </source>
</reference>
<feature type="region of interest" description="Disordered" evidence="1">
    <location>
        <begin position="128"/>
        <end position="155"/>
    </location>
</feature>
<dbReference type="Proteomes" id="UP001201812">
    <property type="component" value="Unassembled WGS sequence"/>
</dbReference>
<evidence type="ECO:0000313" key="3">
    <source>
        <dbReference type="EMBL" id="KAI1693386.1"/>
    </source>
</evidence>
<dbReference type="EMBL" id="JAKKPZ010000635">
    <property type="protein sequence ID" value="KAI1693386.1"/>
    <property type="molecule type" value="Genomic_DNA"/>
</dbReference>
<comment type="caution">
    <text evidence="3">The sequence shown here is derived from an EMBL/GenBank/DDBJ whole genome shotgun (WGS) entry which is preliminary data.</text>
</comment>
<feature type="compositionally biased region" description="Basic residues" evidence="1">
    <location>
        <begin position="128"/>
        <end position="140"/>
    </location>
</feature>
<evidence type="ECO:0008006" key="5">
    <source>
        <dbReference type="Google" id="ProtNLM"/>
    </source>
</evidence>